<reference evidence="4 5" key="1">
    <citation type="journal article" date="2017" name="PLoS Biol.">
        <title>The sea cucumber genome provides insights into morphological evolution and visceral regeneration.</title>
        <authorList>
            <person name="Zhang X."/>
            <person name="Sun L."/>
            <person name="Yuan J."/>
            <person name="Sun Y."/>
            <person name="Gao Y."/>
            <person name="Zhang L."/>
            <person name="Li S."/>
            <person name="Dai H."/>
            <person name="Hamel J.F."/>
            <person name="Liu C."/>
            <person name="Yu Y."/>
            <person name="Liu S."/>
            <person name="Lin W."/>
            <person name="Guo K."/>
            <person name="Jin S."/>
            <person name="Xu P."/>
            <person name="Storey K.B."/>
            <person name="Huan P."/>
            <person name="Zhang T."/>
            <person name="Zhou Y."/>
            <person name="Zhang J."/>
            <person name="Lin C."/>
            <person name="Li X."/>
            <person name="Xing L."/>
            <person name="Huo D."/>
            <person name="Sun M."/>
            <person name="Wang L."/>
            <person name="Mercier A."/>
            <person name="Li F."/>
            <person name="Yang H."/>
            <person name="Xiang J."/>
        </authorList>
    </citation>
    <scope>NUCLEOTIDE SEQUENCE [LARGE SCALE GENOMIC DNA]</scope>
    <source>
        <strain evidence="4">Shaxun</strain>
        <tissue evidence="4">Muscle</tissue>
    </source>
</reference>
<dbReference type="FunFam" id="3.30.70.270:FF:000020">
    <property type="entry name" value="Transposon Tf2-6 polyprotein-like Protein"/>
    <property type="match status" value="1"/>
</dbReference>
<dbReference type="InterPro" id="IPR012337">
    <property type="entry name" value="RNaseH-like_sf"/>
</dbReference>
<dbReference type="GO" id="GO:0015074">
    <property type="term" value="P:DNA integration"/>
    <property type="evidence" value="ECO:0007669"/>
    <property type="project" value="InterPro"/>
</dbReference>
<feature type="compositionally biased region" description="Basic and acidic residues" evidence="2">
    <location>
        <begin position="246"/>
        <end position="259"/>
    </location>
</feature>
<feature type="region of interest" description="Disordered" evidence="2">
    <location>
        <begin position="236"/>
        <end position="276"/>
    </location>
</feature>
<keyword evidence="1" id="KW-0511">Multifunctional enzyme</keyword>
<dbReference type="PANTHER" id="PTHR37984">
    <property type="entry name" value="PROTEIN CBG26694"/>
    <property type="match status" value="1"/>
</dbReference>
<feature type="non-terminal residue" evidence="4">
    <location>
        <position position="741"/>
    </location>
</feature>
<proteinExistence type="predicted"/>
<dbReference type="AlphaFoldDB" id="A0A2G8KWJ5"/>
<evidence type="ECO:0000259" key="3">
    <source>
        <dbReference type="PROSITE" id="PS50994"/>
    </source>
</evidence>
<evidence type="ECO:0000256" key="2">
    <source>
        <dbReference type="SAM" id="MobiDB-lite"/>
    </source>
</evidence>
<accession>A0A2G8KWJ5</accession>
<dbReference type="Gene3D" id="3.30.420.10">
    <property type="entry name" value="Ribonuclease H-like superfamily/Ribonuclease H"/>
    <property type="match status" value="1"/>
</dbReference>
<dbReference type="Pfam" id="PF17921">
    <property type="entry name" value="Integrase_H2C2"/>
    <property type="match status" value="1"/>
</dbReference>
<protein>
    <recommendedName>
        <fullName evidence="3">Integrase catalytic domain-containing protein</fullName>
    </recommendedName>
</protein>
<dbReference type="GO" id="GO:0003676">
    <property type="term" value="F:nucleic acid binding"/>
    <property type="evidence" value="ECO:0007669"/>
    <property type="project" value="InterPro"/>
</dbReference>
<dbReference type="OrthoDB" id="441971at2759"/>
<dbReference type="PANTHER" id="PTHR37984:SF5">
    <property type="entry name" value="PROTEIN NYNRIN-LIKE"/>
    <property type="match status" value="1"/>
</dbReference>
<feature type="non-terminal residue" evidence="4">
    <location>
        <position position="1"/>
    </location>
</feature>
<comment type="caution">
    <text evidence="4">The sequence shown here is derived from an EMBL/GenBank/DDBJ whole genome shotgun (WGS) entry which is preliminary data.</text>
</comment>
<dbReference type="Gene3D" id="3.10.20.370">
    <property type="match status" value="1"/>
</dbReference>
<dbReference type="FunFam" id="3.10.20.370:FF:000001">
    <property type="entry name" value="Retrovirus-related Pol polyprotein from transposon 17.6-like protein"/>
    <property type="match status" value="1"/>
</dbReference>
<dbReference type="EMBL" id="MRZV01000330">
    <property type="protein sequence ID" value="PIK52386.1"/>
    <property type="molecule type" value="Genomic_DNA"/>
</dbReference>
<dbReference type="Proteomes" id="UP000230750">
    <property type="component" value="Unassembled WGS sequence"/>
</dbReference>
<dbReference type="SUPFAM" id="SSF53098">
    <property type="entry name" value="Ribonuclease H-like"/>
    <property type="match status" value="1"/>
</dbReference>
<dbReference type="InterPro" id="IPR054465">
    <property type="entry name" value="Integrase_p58-like_C"/>
</dbReference>
<dbReference type="InterPro" id="IPR041577">
    <property type="entry name" value="RT_RNaseH_2"/>
</dbReference>
<gene>
    <name evidence="4" type="ORF">BSL78_10698</name>
</gene>
<dbReference type="InterPro" id="IPR041588">
    <property type="entry name" value="Integrase_H2C2"/>
</dbReference>
<dbReference type="Gene3D" id="3.30.70.270">
    <property type="match status" value="1"/>
</dbReference>
<dbReference type="InterPro" id="IPR001584">
    <property type="entry name" value="Integrase_cat-core"/>
</dbReference>
<dbReference type="PROSITE" id="PS50994">
    <property type="entry name" value="INTEGRASE"/>
    <property type="match status" value="1"/>
</dbReference>
<dbReference type="InterPro" id="IPR036397">
    <property type="entry name" value="RNaseH_sf"/>
</dbReference>
<organism evidence="4 5">
    <name type="scientific">Stichopus japonicus</name>
    <name type="common">Sea cucumber</name>
    <dbReference type="NCBI Taxonomy" id="307972"/>
    <lineage>
        <taxon>Eukaryota</taxon>
        <taxon>Metazoa</taxon>
        <taxon>Echinodermata</taxon>
        <taxon>Eleutherozoa</taxon>
        <taxon>Echinozoa</taxon>
        <taxon>Holothuroidea</taxon>
        <taxon>Aspidochirotacea</taxon>
        <taxon>Aspidochirotida</taxon>
        <taxon>Stichopodidae</taxon>
        <taxon>Apostichopus</taxon>
    </lineage>
</organism>
<sequence>DVRGFVGLCSYYRKFVKNFTLIARPLHRLTEKGKRFLWNEECEEAFNALKVALTSTPILAFPTPSDKYILDTDASNESLGSVLSQIQGGEERVIAYFSKSFSKAERRYCVTRKELYAIVASIKHFHHYLYGAEFLVRTDHGALRWLLNFKQPEGQIARWLEMLGTYNYEIQHRPGSKHGNADALSRRPCVDCRYCLRLEETELSTVEDTGGNLTGQQLSESGGTLDTHVCTVVTRSKTKQGGSQTDRLDEIRTDAEKGMEPATSVESPTQSGKDNGQVVPEIVAPRLELDGAWVDQWSVEDIKKAQQGDNDISRIIDWMVISKERPQWSLISAENKTFKTYWGMWKVLCLRNGILYRKWESDSGNEISWKLVVARSMRNEVMSLLHSNATAGHLGVKKTMRRVQSRFYWAGYHKDIERWCRQCEKCSSRKGPIKSHRARMQKYVVGAPMERVAMDILGPLPVTDTGNRYILCVADYFTKWTEAYAIPNQEAVTVARVFVEQFVLRFGVPLQLHTDQGRNFESNLFKELAQLLGIDKTRTTAFHPQSDGMVERFNRTLEAMLSAVVSENQRDWDEWLPHVTMAYRSSVHETTGETPSVMMLGREMNLPVDLLVPPPHVEISSSISYVSKLEEKLRTVHEMARIETNASVERQKKSYDRLSNAKNYNVGDKVWLYNPSKKKGLSPKLQRYWEGPYLIVNKLSDVTYRIKQSERSRPKVVHHDRLKLCLASGEVLRPTELVRPR</sequence>
<feature type="compositionally biased region" description="Polar residues" evidence="2">
    <location>
        <begin position="236"/>
        <end position="245"/>
    </location>
</feature>
<dbReference type="SUPFAM" id="SSF56672">
    <property type="entry name" value="DNA/RNA polymerases"/>
    <property type="match status" value="1"/>
</dbReference>
<dbReference type="FunFam" id="1.10.340.70:FF:000001">
    <property type="entry name" value="Retrovirus-related Pol polyprotein from transposon gypsy-like Protein"/>
    <property type="match status" value="1"/>
</dbReference>
<dbReference type="Pfam" id="PF17919">
    <property type="entry name" value="RT_RNaseH_2"/>
    <property type="match status" value="1"/>
</dbReference>
<name>A0A2G8KWJ5_STIJA</name>
<feature type="compositionally biased region" description="Polar residues" evidence="2">
    <location>
        <begin position="264"/>
        <end position="274"/>
    </location>
</feature>
<dbReference type="Gene3D" id="1.10.340.70">
    <property type="match status" value="1"/>
</dbReference>
<evidence type="ECO:0000256" key="1">
    <source>
        <dbReference type="ARBA" id="ARBA00023268"/>
    </source>
</evidence>
<dbReference type="FunFam" id="3.30.420.10:FF:000032">
    <property type="entry name" value="Retrovirus-related Pol polyprotein from transposon 297-like Protein"/>
    <property type="match status" value="1"/>
</dbReference>
<dbReference type="CDD" id="cd09274">
    <property type="entry name" value="RNase_HI_RT_Ty3"/>
    <property type="match status" value="1"/>
</dbReference>
<dbReference type="InterPro" id="IPR043128">
    <property type="entry name" value="Rev_trsase/Diguanyl_cyclase"/>
</dbReference>
<evidence type="ECO:0000313" key="4">
    <source>
        <dbReference type="EMBL" id="PIK52386.1"/>
    </source>
</evidence>
<evidence type="ECO:0000313" key="5">
    <source>
        <dbReference type="Proteomes" id="UP000230750"/>
    </source>
</evidence>
<feature type="domain" description="Integrase catalytic" evidence="3">
    <location>
        <begin position="444"/>
        <end position="603"/>
    </location>
</feature>
<keyword evidence="5" id="KW-1185">Reference proteome</keyword>
<dbReference type="Pfam" id="PF22938">
    <property type="entry name" value="Integrase_p58_C"/>
    <property type="match status" value="1"/>
</dbReference>
<dbReference type="InterPro" id="IPR043502">
    <property type="entry name" value="DNA/RNA_pol_sf"/>
</dbReference>
<dbReference type="GO" id="GO:0003824">
    <property type="term" value="F:catalytic activity"/>
    <property type="evidence" value="ECO:0007669"/>
    <property type="project" value="UniProtKB-KW"/>
</dbReference>
<dbReference type="Pfam" id="PF00665">
    <property type="entry name" value="rve"/>
    <property type="match status" value="1"/>
</dbReference>
<dbReference type="InterPro" id="IPR050951">
    <property type="entry name" value="Retrovirus_Pol_polyprotein"/>
</dbReference>